<reference evidence="1" key="1">
    <citation type="submission" date="2020-08" db="EMBL/GenBank/DDBJ databases">
        <title>Multicomponent nature underlies the extraordinary mechanical properties of spider dragline silk.</title>
        <authorList>
            <person name="Kono N."/>
            <person name="Nakamura H."/>
            <person name="Mori M."/>
            <person name="Yoshida Y."/>
            <person name="Ohtoshi R."/>
            <person name="Malay A.D."/>
            <person name="Moran D.A.P."/>
            <person name="Tomita M."/>
            <person name="Numata K."/>
            <person name="Arakawa K."/>
        </authorList>
    </citation>
    <scope>NUCLEOTIDE SEQUENCE</scope>
</reference>
<comment type="caution">
    <text evidence="1">The sequence shown here is derived from an EMBL/GenBank/DDBJ whole genome shotgun (WGS) entry which is preliminary data.</text>
</comment>
<evidence type="ECO:0000313" key="1">
    <source>
        <dbReference type="EMBL" id="GFY04246.1"/>
    </source>
</evidence>
<proteinExistence type="predicted"/>
<sequence length="123" mass="13946">MNPEQDGRQNFSPLLSSEAHDCRLQLSMKLFYHSVGLKAVGRCSGLAGAPELCESFEKMTVENTVLIRCYKLRHSEVGNPGIEKGLDHGFNLMVKHINASDQLRNRLTTVRRYLQPMEGEENR</sequence>
<gene>
    <name evidence="1" type="ORF">TNCV_1200241</name>
</gene>
<accession>A0A8X6S1V2</accession>
<keyword evidence="2" id="KW-1185">Reference proteome</keyword>
<protein>
    <submittedName>
        <fullName evidence="1">Uncharacterized protein</fullName>
    </submittedName>
</protein>
<name>A0A8X6S1V2_TRICX</name>
<dbReference type="Proteomes" id="UP000887159">
    <property type="component" value="Unassembled WGS sequence"/>
</dbReference>
<organism evidence="1 2">
    <name type="scientific">Trichonephila clavipes</name>
    <name type="common">Golden silk orbweaver</name>
    <name type="synonym">Nephila clavipes</name>
    <dbReference type="NCBI Taxonomy" id="2585209"/>
    <lineage>
        <taxon>Eukaryota</taxon>
        <taxon>Metazoa</taxon>
        <taxon>Ecdysozoa</taxon>
        <taxon>Arthropoda</taxon>
        <taxon>Chelicerata</taxon>
        <taxon>Arachnida</taxon>
        <taxon>Araneae</taxon>
        <taxon>Araneomorphae</taxon>
        <taxon>Entelegynae</taxon>
        <taxon>Araneoidea</taxon>
        <taxon>Nephilidae</taxon>
        <taxon>Trichonephila</taxon>
    </lineage>
</organism>
<dbReference type="EMBL" id="BMAU01021243">
    <property type="protein sequence ID" value="GFY04246.1"/>
    <property type="molecule type" value="Genomic_DNA"/>
</dbReference>
<evidence type="ECO:0000313" key="2">
    <source>
        <dbReference type="Proteomes" id="UP000887159"/>
    </source>
</evidence>
<dbReference type="AlphaFoldDB" id="A0A8X6S1V2"/>